<dbReference type="SUPFAM" id="SSF54001">
    <property type="entry name" value="Cysteine proteinases"/>
    <property type="match status" value="1"/>
</dbReference>
<dbReference type="AlphaFoldDB" id="A0A1H3FTN4"/>
<dbReference type="InterPro" id="IPR051794">
    <property type="entry name" value="PG_Endopeptidase_C40"/>
</dbReference>
<dbReference type="STRING" id="1137993.SAMN05660209_01575"/>
<dbReference type="RefSeq" id="WP_091153286.1">
    <property type="nucleotide sequence ID" value="NZ_FNOT01000004.1"/>
</dbReference>
<gene>
    <name evidence="7" type="ORF">SAMN05660209_01575</name>
</gene>
<organism evidence="7 8">
    <name type="scientific">Geodermatophilus africanus</name>
    <dbReference type="NCBI Taxonomy" id="1137993"/>
    <lineage>
        <taxon>Bacteria</taxon>
        <taxon>Bacillati</taxon>
        <taxon>Actinomycetota</taxon>
        <taxon>Actinomycetes</taxon>
        <taxon>Geodermatophilales</taxon>
        <taxon>Geodermatophilaceae</taxon>
        <taxon>Geodermatophilus</taxon>
    </lineage>
</organism>
<proteinExistence type="inferred from homology"/>
<evidence type="ECO:0000256" key="4">
    <source>
        <dbReference type="ARBA" id="ARBA00022807"/>
    </source>
</evidence>
<dbReference type="InterPro" id="IPR038765">
    <property type="entry name" value="Papain-like_cys_pep_sf"/>
</dbReference>
<dbReference type="OrthoDB" id="1099523at2"/>
<protein>
    <submittedName>
        <fullName evidence="7">Cell wall-associated hydrolase, NlpC family</fullName>
    </submittedName>
</protein>
<evidence type="ECO:0000256" key="2">
    <source>
        <dbReference type="ARBA" id="ARBA00022670"/>
    </source>
</evidence>
<keyword evidence="2" id="KW-0645">Protease</keyword>
<comment type="similarity">
    <text evidence="1">Belongs to the peptidase C40 family.</text>
</comment>
<dbReference type="GO" id="GO:0006508">
    <property type="term" value="P:proteolysis"/>
    <property type="evidence" value="ECO:0007669"/>
    <property type="project" value="UniProtKB-KW"/>
</dbReference>
<dbReference type="GO" id="GO:0008234">
    <property type="term" value="F:cysteine-type peptidase activity"/>
    <property type="evidence" value="ECO:0007669"/>
    <property type="project" value="UniProtKB-KW"/>
</dbReference>
<dbReference type="SUPFAM" id="SSF55166">
    <property type="entry name" value="Hedgehog/DD-peptidase"/>
    <property type="match status" value="1"/>
</dbReference>
<evidence type="ECO:0000313" key="7">
    <source>
        <dbReference type="EMBL" id="SDX93534.1"/>
    </source>
</evidence>
<dbReference type="Pfam" id="PF00877">
    <property type="entry name" value="NLPC_P60"/>
    <property type="match status" value="1"/>
</dbReference>
<reference evidence="8" key="1">
    <citation type="submission" date="2016-10" db="EMBL/GenBank/DDBJ databases">
        <authorList>
            <person name="Varghese N."/>
            <person name="Submissions S."/>
        </authorList>
    </citation>
    <scope>NUCLEOTIDE SEQUENCE [LARGE SCALE GENOMIC DNA]</scope>
    <source>
        <strain evidence="8">DSM 45422</strain>
    </source>
</reference>
<feature type="compositionally biased region" description="Low complexity" evidence="5">
    <location>
        <begin position="47"/>
        <end position="89"/>
    </location>
</feature>
<sequence>MPAPRTSVPRTAAARTGPRPTGARHNGSPTATTRGAAGRPPFTPQEAQALRAVLAARAAASADGAAPARRTSPGRPAAGRRPAAPAGRTTQRRGKATARGRVPARRRLPAADGRRWQLRLSVAALGLVLPVLAGLVAPGAQVPGTAAEPTDATGLALAAQSTMLDAATRYRGFKRSLAARQAELAAARAAEQSAQQQLAATRTTVGTGAAALYRSPVEARTPLLELDVHADDTTADVLHLTAIAERAAQDLEVDVVRAERAAVDLTLATRRVAVAEAALATVQARAAAVLDEVRAEVGGLRTDVAAQLAALGTGRSAAAQQEANELALRRWQDHLTGLALAGIVPPPAADLADPTALPAGLSPALDGAGQPVPGVAWAVAGNRPVTVLSAETVAAVSSALAQLGKPYAPGGAGPDVYDCGGLAATSWLLAGYAIPTASADQWTHGAAVPLSQLQVGDLVFADGGSDVGIYLGEGQVVAASAAGYQVGVRPVADGAAAVRVTLPAPPQPNAALPAGAAGRGACGAPPAPAGPVSPAWGGWANGRIPATALCGIARGHALRCDAAAGYGAMADAYRAAFDNPLCITDSYRSLSAQAGAFRAKPGLAAVPGTSNHGWALAVDLCGGINVAGTAQSAWMAANAGRFGFVQPDWARQGGEKPEPWHWEFGHLA</sequence>
<dbReference type="Gene3D" id="3.90.1720.10">
    <property type="entry name" value="endopeptidase domain like (from Nostoc punctiforme)"/>
    <property type="match status" value="1"/>
</dbReference>
<keyword evidence="8" id="KW-1185">Reference proteome</keyword>
<dbReference type="CDD" id="cd14814">
    <property type="entry name" value="Peptidase_M15"/>
    <property type="match status" value="1"/>
</dbReference>
<dbReference type="PROSITE" id="PS51935">
    <property type="entry name" value="NLPC_P60"/>
    <property type="match status" value="1"/>
</dbReference>
<dbReference type="Proteomes" id="UP000198921">
    <property type="component" value="Unassembled WGS sequence"/>
</dbReference>
<dbReference type="InterPro" id="IPR009045">
    <property type="entry name" value="Zn_M74/Hedgehog-like"/>
</dbReference>
<dbReference type="PANTHER" id="PTHR47359">
    <property type="entry name" value="PEPTIDOGLYCAN DL-ENDOPEPTIDASE CWLO"/>
    <property type="match status" value="1"/>
</dbReference>
<dbReference type="EMBL" id="FNOT01000004">
    <property type="protein sequence ID" value="SDX93534.1"/>
    <property type="molecule type" value="Genomic_DNA"/>
</dbReference>
<keyword evidence="4" id="KW-0788">Thiol protease</keyword>
<dbReference type="InterPro" id="IPR003709">
    <property type="entry name" value="VanY-like_core_dom"/>
</dbReference>
<keyword evidence="3 7" id="KW-0378">Hydrolase</keyword>
<dbReference type="Gene3D" id="3.30.1380.10">
    <property type="match status" value="1"/>
</dbReference>
<evidence type="ECO:0000259" key="6">
    <source>
        <dbReference type="PROSITE" id="PS51935"/>
    </source>
</evidence>
<evidence type="ECO:0000256" key="5">
    <source>
        <dbReference type="SAM" id="MobiDB-lite"/>
    </source>
</evidence>
<feature type="domain" description="NlpC/P60" evidence="6">
    <location>
        <begin position="389"/>
        <end position="510"/>
    </location>
</feature>
<dbReference type="PANTHER" id="PTHR47359:SF3">
    <property type="entry name" value="NLP_P60 DOMAIN-CONTAINING PROTEIN-RELATED"/>
    <property type="match status" value="1"/>
</dbReference>
<dbReference type="InterPro" id="IPR000064">
    <property type="entry name" value="NLP_P60_dom"/>
</dbReference>
<evidence type="ECO:0000256" key="1">
    <source>
        <dbReference type="ARBA" id="ARBA00007074"/>
    </source>
</evidence>
<accession>A0A1H3FTN4</accession>
<dbReference type="Pfam" id="PF02557">
    <property type="entry name" value="VanY"/>
    <property type="match status" value="1"/>
</dbReference>
<name>A0A1H3FTN4_9ACTN</name>
<feature type="region of interest" description="Disordered" evidence="5">
    <location>
        <begin position="1"/>
        <end position="108"/>
    </location>
</feature>
<evidence type="ECO:0000256" key="3">
    <source>
        <dbReference type="ARBA" id="ARBA00022801"/>
    </source>
</evidence>
<evidence type="ECO:0000313" key="8">
    <source>
        <dbReference type="Proteomes" id="UP000198921"/>
    </source>
</evidence>
<feature type="compositionally biased region" description="Basic residues" evidence="5">
    <location>
        <begin position="90"/>
        <end position="108"/>
    </location>
</feature>